<evidence type="ECO:0000256" key="1">
    <source>
        <dbReference type="ARBA" id="ARBA00004651"/>
    </source>
</evidence>
<evidence type="ECO:0000313" key="11">
    <source>
        <dbReference type="Proteomes" id="UP000301870"/>
    </source>
</evidence>
<comment type="similarity">
    <text evidence="10">Belongs to the insect chemoreceptor superfamily. Heteromeric odorant receptor channel (TC 1.A.69) family.</text>
</comment>
<keyword evidence="6 10" id="KW-1133">Transmembrane helix</keyword>
<evidence type="ECO:0000256" key="5">
    <source>
        <dbReference type="ARBA" id="ARBA00022725"/>
    </source>
</evidence>
<evidence type="ECO:0000256" key="10">
    <source>
        <dbReference type="RuleBase" id="RU351113"/>
    </source>
</evidence>
<reference evidence="12 13" key="1">
    <citation type="submission" date="2025-04" db="UniProtKB">
        <authorList>
            <consortium name="RefSeq"/>
        </authorList>
    </citation>
    <scope>IDENTIFICATION</scope>
    <source>
        <strain evidence="12 13">Ishihara</strain>
        <tissue evidence="12 13">Whole body</tissue>
    </source>
</reference>
<dbReference type="Pfam" id="PF02949">
    <property type="entry name" value="7tm_6"/>
    <property type="match status" value="1"/>
</dbReference>
<dbReference type="Proteomes" id="UP000301870">
    <property type="component" value="Chromosome 16"/>
</dbReference>
<feature type="transmembrane region" description="Helical" evidence="10">
    <location>
        <begin position="294"/>
        <end position="313"/>
    </location>
</feature>
<name>A0A9J7E5I3_SPOLT</name>
<keyword evidence="2" id="KW-1003">Cell membrane</keyword>
<dbReference type="InterPro" id="IPR004117">
    <property type="entry name" value="7tm6_olfct_rcpt"/>
</dbReference>
<dbReference type="PANTHER" id="PTHR21137">
    <property type="entry name" value="ODORANT RECEPTOR"/>
    <property type="match status" value="1"/>
</dbReference>
<dbReference type="GO" id="GO:0005549">
    <property type="term" value="F:odorant binding"/>
    <property type="evidence" value="ECO:0007669"/>
    <property type="project" value="InterPro"/>
</dbReference>
<evidence type="ECO:0000313" key="12">
    <source>
        <dbReference type="RefSeq" id="XP_022818084.1"/>
    </source>
</evidence>
<keyword evidence="8 10" id="KW-0675">Receptor</keyword>
<evidence type="ECO:0000256" key="7">
    <source>
        <dbReference type="ARBA" id="ARBA00023136"/>
    </source>
</evidence>
<gene>
    <name evidence="13" type="primary">LOC111353393</name>
    <name evidence="12" type="synonym">LOC111350673</name>
</gene>
<dbReference type="RefSeq" id="XP_022822169.1">
    <property type="nucleotide sequence ID" value="XM_022966401.1"/>
</dbReference>
<feature type="transmembrane region" description="Helical" evidence="10">
    <location>
        <begin position="68"/>
        <end position="87"/>
    </location>
</feature>
<evidence type="ECO:0000256" key="6">
    <source>
        <dbReference type="ARBA" id="ARBA00022989"/>
    </source>
</evidence>
<accession>A0A9J7E5I3</accession>
<keyword evidence="11" id="KW-1185">Reference proteome</keyword>
<protein>
    <recommendedName>
        <fullName evidence="10">Odorant receptor</fullName>
    </recommendedName>
</protein>
<feature type="transmembrane region" description="Helical" evidence="10">
    <location>
        <begin position="266"/>
        <end position="287"/>
    </location>
</feature>
<feature type="transmembrane region" description="Helical" evidence="10">
    <location>
        <begin position="363"/>
        <end position="384"/>
    </location>
</feature>
<evidence type="ECO:0000256" key="8">
    <source>
        <dbReference type="ARBA" id="ARBA00023170"/>
    </source>
</evidence>
<dbReference type="PANTHER" id="PTHR21137:SF35">
    <property type="entry name" value="ODORANT RECEPTOR 19A-RELATED"/>
    <property type="match status" value="1"/>
</dbReference>
<keyword evidence="3 10" id="KW-0716">Sensory transduction</keyword>
<organism evidence="11 13">
    <name type="scientific">Spodoptera litura</name>
    <name type="common">Asian cotton leafworm</name>
    <dbReference type="NCBI Taxonomy" id="69820"/>
    <lineage>
        <taxon>Eukaryota</taxon>
        <taxon>Metazoa</taxon>
        <taxon>Ecdysozoa</taxon>
        <taxon>Arthropoda</taxon>
        <taxon>Hexapoda</taxon>
        <taxon>Insecta</taxon>
        <taxon>Pterygota</taxon>
        <taxon>Neoptera</taxon>
        <taxon>Endopterygota</taxon>
        <taxon>Lepidoptera</taxon>
        <taxon>Glossata</taxon>
        <taxon>Ditrysia</taxon>
        <taxon>Noctuoidea</taxon>
        <taxon>Noctuidae</taxon>
        <taxon>Amphipyrinae</taxon>
        <taxon>Spodoptera</taxon>
    </lineage>
</organism>
<proteinExistence type="inferred from homology"/>
<dbReference type="Proteomes" id="UP000301870">
    <property type="component" value="Chromosome 11"/>
</dbReference>
<evidence type="ECO:0000313" key="13">
    <source>
        <dbReference type="RefSeq" id="XP_022822169.1"/>
    </source>
</evidence>
<sequence>MPSDQSKMFDNSFRIAKIFGIWPGLKPSRYYKFYSFIYLFATFVCYNLLLTLNLLYTPRKIELLLREVIFYFTEITVATKILTILFMRDKIIQALHFIDCDEFVGDYENKKGILYKTNMGFRLGWRSYLVLSNIAYSSQVVVPIFLDILRGTKSELPICKYYFLSDEDRESHFLFWFIYQSFGMYGHMMYNVNIDSIIAGLLLIAIAQLKLLSNNLTNLKLSDEERKLPNDSQDKIQIKRFHKLLRHYEVILNYCDTVQDTLNVTLFFQFGVASIIICVVMCGLLLPSSTETKVFLVMYLFTMTLQIFVPGFLGTQLTHGSEGLVAAAYNSEWIPRSESFKSSIKLFRERAARPVVISGLKMFPLSLITFTSIMKTAYSFFTLIRNVQEA</sequence>
<dbReference type="KEGG" id="sliu:111353393"/>
<evidence type="ECO:0000256" key="4">
    <source>
        <dbReference type="ARBA" id="ARBA00022692"/>
    </source>
</evidence>
<evidence type="ECO:0000256" key="9">
    <source>
        <dbReference type="ARBA" id="ARBA00023224"/>
    </source>
</evidence>
<feature type="transmembrane region" description="Helical" evidence="10">
    <location>
        <begin position="197"/>
        <end position="213"/>
    </location>
</feature>
<feature type="transmembrane region" description="Helical" evidence="10">
    <location>
        <begin position="36"/>
        <end position="56"/>
    </location>
</feature>
<dbReference type="GO" id="GO:0005886">
    <property type="term" value="C:plasma membrane"/>
    <property type="evidence" value="ECO:0007669"/>
    <property type="project" value="UniProtKB-SubCell"/>
</dbReference>
<dbReference type="GO" id="GO:0007165">
    <property type="term" value="P:signal transduction"/>
    <property type="evidence" value="ECO:0007669"/>
    <property type="project" value="UniProtKB-KW"/>
</dbReference>
<keyword evidence="4 10" id="KW-0812">Transmembrane</keyword>
<evidence type="ECO:0000256" key="2">
    <source>
        <dbReference type="ARBA" id="ARBA00022475"/>
    </source>
</evidence>
<keyword evidence="9 10" id="KW-0807">Transducer</keyword>
<feature type="transmembrane region" description="Helical" evidence="10">
    <location>
        <begin position="128"/>
        <end position="146"/>
    </location>
</feature>
<dbReference type="GO" id="GO:0004984">
    <property type="term" value="F:olfactory receptor activity"/>
    <property type="evidence" value="ECO:0007669"/>
    <property type="project" value="InterPro"/>
</dbReference>
<dbReference type="RefSeq" id="XP_022818084.1">
    <property type="nucleotide sequence ID" value="XM_022962316.1"/>
</dbReference>
<dbReference type="KEGG" id="sliu:111350673"/>
<keyword evidence="5 10" id="KW-0552">Olfaction</keyword>
<dbReference type="CTD" id="778494"/>
<dbReference type="AlphaFoldDB" id="A0A9J7E5I3"/>
<dbReference type="GeneID" id="111353393"/>
<keyword evidence="7 10" id="KW-0472">Membrane</keyword>
<dbReference type="OrthoDB" id="7548151at2759"/>
<evidence type="ECO:0000256" key="3">
    <source>
        <dbReference type="ARBA" id="ARBA00022606"/>
    </source>
</evidence>
<comment type="subcellular location">
    <subcellularLocation>
        <location evidence="1 10">Cell membrane</location>
        <topology evidence="1 10">Multi-pass membrane protein</topology>
    </subcellularLocation>
</comment>